<protein>
    <recommendedName>
        <fullName evidence="4">Cation/multidrug efflux pump</fullName>
    </recommendedName>
</protein>
<organism evidence="2 3">
    <name type="scientific">Pseudoroseicyclus tamaricis</name>
    <dbReference type="NCBI Taxonomy" id="2705421"/>
    <lineage>
        <taxon>Bacteria</taxon>
        <taxon>Pseudomonadati</taxon>
        <taxon>Pseudomonadota</taxon>
        <taxon>Alphaproteobacteria</taxon>
        <taxon>Rhodobacterales</taxon>
        <taxon>Paracoccaceae</taxon>
        <taxon>Pseudoroseicyclus</taxon>
    </lineage>
</organism>
<keyword evidence="3" id="KW-1185">Reference proteome</keyword>
<dbReference type="RefSeq" id="WP_163895128.1">
    <property type="nucleotide sequence ID" value="NZ_JAAFYS010000003.1"/>
</dbReference>
<reference evidence="2 3" key="1">
    <citation type="submission" date="2020-02" db="EMBL/GenBank/DDBJ databases">
        <title>Pseudoroseicyclus tamarix, sp. nov., isolated from offshore sediment of a Tamarix chinensis forest.</title>
        <authorList>
            <person name="Gai Y."/>
        </authorList>
    </citation>
    <scope>NUCLEOTIDE SEQUENCE [LARGE SCALE GENOMIC DNA]</scope>
    <source>
        <strain evidence="2 3">CLL3-39</strain>
    </source>
</reference>
<keyword evidence="1" id="KW-0472">Membrane</keyword>
<evidence type="ECO:0000256" key="1">
    <source>
        <dbReference type="SAM" id="Phobius"/>
    </source>
</evidence>
<feature type="transmembrane region" description="Helical" evidence="1">
    <location>
        <begin position="68"/>
        <end position="87"/>
    </location>
</feature>
<accession>A0A6B2JWN6</accession>
<proteinExistence type="predicted"/>
<keyword evidence="1" id="KW-0812">Transmembrane</keyword>
<gene>
    <name evidence="2" type="ORF">GZA08_15195</name>
</gene>
<evidence type="ECO:0000313" key="2">
    <source>
        <dbReference type="EMBL" id="NDV02315.1"/>
    </source>
</evidence>
<evidence type="ECO:0008006" key="4">
    <source>
        <dbReference type="Google" id="ProtNLM"/>
    </source>
</evidence>
<name>A0A6B2JWN6_9RHOB</name>
<keyword evidence="1" id="KW-1133">Transmembrane helix</keyword>
<feature type="transmembrane region" description="Helical" evidence="1">
    <location>
        <begin position="6"/>
        <end position="24"/>
    </location>
</feature>
<dbReference type="Proteomes" id="UP000474757">
    <property type="component" value="Unassembled WGS sequence"/>
</dbReference>
<sequence>MGFVIFVLVLFALLTVIFLSVSAYSRSVRRERLEEEWAEENPGADLAEREAYVEAGMERYFSGFRRRLIVLIYVVPVVAIGIILWLTNTN</sequence>
<dbReference type="AlphaFoldDB" id="A0A6B2JWN6"/>
<evidence type="ECO:0000313" key="3">
    <source>
        <dbReference type="Proteomes" id="UP000474757"/>
    </source>
</evidence>
<dbReference type="EMBL" id="JAAGAB010000003">
    <property type="protein sequence ID" value="NDV02315.1"/>
    <property type="molecule type" value="Genomic_DNA"/>
</dbReference>
<comment type="caution">
    <text evidence="2">The sequence shown here is derived from an EMBL/GenBank/DDBJ whole genome shotgun (WGS) entry which is preliminary data.</text>
</comment>